<dbReference type="Gene3D" id="1.10.1740.10">
    <property type="match status" value="1"/>
</dbReference>
<name>A0A225DU42_9BACT</name>
<dbReference type="GO" id="GO:0006352">
    <property type="term" value="P:DNA-templated transcription initiation"/>
    <property type="evidence" value="ECO:0007669"/>
    <property type="project" value="InterPro"/>
</dbReference>
<keyword evidence="4" id="KW-0804">Transcription</keyword>
<evidence type="ECO:0000256" key="2">
    <source>
        <dbReference type="ARBA" id="ARBA00023015"/>
    </source>
</evidence>
<dbReference type="InterPro" id="IPR036388">
    <property type="entry name" value="WH-like_DNA-bd_sf"/>
</dbReference>
<feature type="region of interest" description="Disordered" evidence="5">
    <location>
        <begin position="551"/>
        <end position="572"/>
    </location>
</feature>
<evidence type="ECO:0000313" key="8">
    <source>
        <dbReference type="Proteomes" id="UP000214646"/>
    </source>
</evidence>
<proteinExistence type="inferred from homology"/>
<evidence type="ECO:0000259" key="6">
    <source>
        <dbReference type="Pfam" id="PF04545"/>
    </source>
</evidence>
<dbReference type="InterPro" id="IPR013324">
    <property type="entry name" value="RNA_pol_sigma_r3/r4-like"/>
</dbReference>
<dbReference type="AlphaFoldDB" id="A0A225DU42"/>
<dbReference type="InterPro" id="IPR039425">
    <property type="entry name" value="RNA_pol_sigma-70-like"/>
</dbReference>
<organism evidence="7 8">
    <name type="scientific">Fimbriiglobus ruber</name>
    <dbReference type="NCBI Taxonomy" id="1908690"/>
    <lineage>
        <taxon>Bacteria</taxon>
        <taxon>Pseudomonadati</taxon>
        <taxon>Planctomycetota</taxon>
        <taxon>Planctomycetia</taxon>
        <taxon>Gemmatales</taxon>
        <taxon>Gemmataceae</taxon>
        <taxon>Fimbriiglobus</taxon>
    </lineage>
</organism>
<sequence length="572" mass="64267">MSHSLIDFLRTAGGPSPDRAEALWVRYRETDDEAAFTTLVGWYGSGIYRRILIATGFDHLLAEEVFQTTLFKLHERRKVLACPTFTAALAWWRVTARNEVQMALRGRRRARAREERVARNPAIDATPGAETEVLRAELLTELGTAFSRLRPEHRETLSLLYFENLPVSRAAAILGRNRETVSRWAEQGLSCLRDLLAARGVLSAAGGVAAARLVLTDAVQAAVPTVRIAEFATAAWTAKPAGTSFLAAGWVKKVAGVLGVVAFGCVVAIGWQLERSEPPAPSLPNPPAARAEDIPQRNLHLFHLVVTPRIRAALADLLTGDGDVVLEAVETYDTRIFCTFSFKHKLPTPLTWVPRVRFIYEAHGQTFQSSFDLHEWEYDTPEFNPIFIPESEGRIWDRQTFLEIDRRRPDLPKGARPRWRNPTTERTWPVDSIRGVLTRVESAFRLIPADRETAAEKAATDDRLKAAIRPHLGIWYGRGRQDLPCELSDSPDGLVLKRGYNWSRTVKKVPAPAVCGNWWVRVRSDGAPSGLFTWGLTVRFSPDGRRINFPESGDWWTREPIPEPQKQRPDKP</sequence>
<gene>
    <name evidence="7" type="ORF">FRUB_05785</name>
</gene>
<protein>
    <submittedName>
        <fullName evidence="7">High-affnity carbon uptake protein Hat/HatR</fullName>
    </submittedName>
</protein>
<dbReference type="InterPro" id="IPR007630">
    <property type="entry name" value="RNA_pol_sigma70_r4"/>
</dbReference>
<dbReference type="Pfam" id="PF04545">
    <property type="entry name" value="Sigma70_r4"/>
    <property type="match status" value="1"/>
</dbReference>
<accession>A0A225DU42</accession>
<evidence type="ECO:0000256" key="5">
    <source>
        <dbReference type="SAM" id="MobiDB-lite"/>
    </source>
</evidence>
<dbReference type="RefSeq" id="WP_088256720.1">
    <property type="nucleotide sequence ID" value="NZ_NIDE01000009.1"/>
</dbReference>
<dbReference type="EMBL" id="NIDE01000009">
    <property type="protein sequence ID" value="OWK39895.1"/>
    <property type="molecule type" value="Genomic_DNA"/>
</dbReference>
<dbReference type="OrthoDB" id="9795666at2"/>
<dbReference type="PANTHER" id="PTHR43133:SF62">
    <property type="entry name" value="RNA POLYMERASE SIGMA FACTOR SIGZ"/>
    <property type="match status" value="1"/>
</dbReference>
<keyword evidence="3" id="KW-0731">Sigma factor</keyword>
<dbReference type="SUPFAM" id="SSF88659">
    <property type="entry name" value="Sigma3 and sigma4 domains of RNA polymerase sigma factors"/>
    <property type="match status" value="1"/>
</dbReference>
<dbReference type="InterPro" id="IPR013325">
    <property type="entry name" value="RNA_pol_sigma_r2"/>
</dbReference>
<evidence type="ECO:0000256" key="3">
    <source>
        <dbReference type="ARBA" id="ARBA00023082"/>
    </source>
</evidence>
<dbReference type="Proteomes" id="UP000214646">
    <property type="component" value="Unassembled WGS sequence"/>
</dbReference>
<dbReference type="PANTHER" id="PTHR43133">
    <property type="entry name" value="RNA POLYMERASE ECF-TYPE SIGMA FACTO"/>
    <property type="match status" value="1"/>
</dbReference>
<dbReference type="GO" id="GO:0016987">
    <property type="term" value="F:sigma factor activity"/>
    <property type="evidence" value="ECO:0007669"/>
    <property type="project" value="UniProtKB-KW"/>
</dbReference>
<feature type="domain" description="RNA polymerase sigma-70 region 4" evidence="6">
    <location>
        <begin position="145"/>
        <end position="193"/>
    </location>
</feature>
<dbReference type="InterPro" id="IPR014284">
    <property type="entry name" value="RNA_pol_sigma-70_dom"/>
</dbReference>
<evidence type="ECO:0000256" key="4">
    <source>
        <dbReference type="ARBA" id="ARBA00023163"/>
    </source>
</evidence>
<dbReference type="Gene3D" id="1.10.10.10">
    <property type="entry name" value="Winged helix-like DNA-binding domain superfamily/Winged helix DNA-binding domain"/>
    <property type="match status" value="1"/>
</dbReference>
<comment type="caution">
    <text evidence="7">The sequence shown here is derived from an EMBL/GenBank/DDBJ whole genome shotgun (WGS) entry which is preliminary data.</text>
</comment>
<evidence type="ECO:0000256" key="1">
    <source>
        <dbReference type="ARBA" id="ARBA00010641"/>
    </source>
</evidence>
<feature type="compositionally biased region" description="Basic and acidic residues" evidence="5">
    <location>
        <begin position="556"/>
        <end position="572"/>
    </location>
</feature>
<reference evidence="8" key="1">
    <citation type="submission" date="2017-06" db="EMBL/GenBank/DDBJ databases">
        <title>Genome analysis of Fimbriiglobus ruber SP5, the first member of the order Planctomycetales with confirmed chitinolytic capability.</title>
        <authorList>
            <person name="Ravin N.V."/>
            <person name="Rakitin A.L."/>
            <person name="Ivanova A.A."/>
            <person name="Beletsky A.V."/>
            <person name="Kulichevskaya I.S."/>
            <person name="Mardanov A.V."/>
            <person name="Dedysh S.N."/>
        </authorList>
    </citation>
    <scope>NUCLEOTIDE SEQUENCE [LARGE SCALE GENOMIC DNA]</scope>
    <source>
        <strain evidence="8">SP5</strain>
    </source>
</reference>
<keyword evidence="8" id="KW-1185">Reference proteome</keyword>
<comment type="similarity">
    <text evidence="1">Belongs to the sigma-70 factor family. ECF subfamily.</text>
</comment>
<evidence type="ECO:0000313" key="7">
    <source>
        <dbReference type="EMBL" id="OWK39895.1"/>
    </source>
</evidence>
<dbReference type="NCBIfam" id="TIGR02937">
    <property type="entry name" value="sigma70-ECF"/>
    <property type="match status" value="1"/>
</dbReference>
<keyword evidence="2" id="KW-0805">Transcription regulation</keyword>
<dbReference type="SUPFAM" id="SSF88946">
    <property type="entry name" value="Sigma2 domain of RNA polymerase sigma factors"/>
    <property type="match status" value="1"/>
</dbReference>